<keyword evidence="7 10" id="KW-0456">Lyase</keyword>
<comment type="PTM">
    <text evidence="10">Is synthesized initially as an inactive proenzyme. Formation of the active enzyme involves a self-maturation process in which the active site pyruvoyl group is generated from an internal serine residue via an autocatalytic post-translational modification. Two non-identical subunits are generated from the proenzyme in this reaction, and the pyruvate is formed at the N-terminus of the alpha chain, which is derived from the carboxyl end of the proenzyme. The post-translation cleavage follows an unusual pathway, termed non-hydrolytic serinolysis, in which the side chain hydroxyl group of the serine supplies its oxygen atom to form the C-terminus of the beta chain, while the remainder of the serine residue undergoes an oxidative deamination to produce ammonia and the pyruvoyl group blocking the N-terminus of the alpha chain.</text>
</comment>
<evidence type="ECO:0000256" key="2">
    <source>
        <dbReference type="ARBA" id="ARBA00022793"/>
    </source>
</evidence>
<protein>
    <recommendedName>
        <fullName evidence="10">S-adenosylmethionine decarboxylase proenzyme</fullName>
        <shortName evidence="10">AdoMetDC</shortName>
        <shortName evidence="10">SAMDC</shortName>
        <ecNumber evidence="10">4.1.1.50</ecNumber>
    </recommendedName>
    <component>
        <recommendedName>
            <fullName evidence="10">S-adenosylmethionine decarboxylase beta chain</fullName>
        </recommendedName>
    </component>
    <component>
        <recommendedName>
            <fullName evidence="10">S-adenosylmethionine decarboxylase alpha chain</fullName>
        </recommendedName>
    </component>
</protein>
<keyword evidence="2 10" id="KW-0210">Decarboxylase</keyword>
<evidence type="ECO:0000256" key="5">
    <source>
        <dbReference type="ARBA" id="ARBA00023115"/>
    </source>
</evidence>
<feature type="active site" description="Proton donor; for catalytic activity" evidence="10">
    <location>
        <position position="113"/>
    </location>
</feature>
<feature type="active site" description="Proton acceptor; for processing activity" evidence="10">
    <location>
        <position position="98"/>
    </location>
</feature>
<comment type="function">
    <text evidence="10">Catalyzes the decarboxylation of S-adenosylmethionine to S-adenosylmethioninamine (dcAdoMet), the propylamine donor required for the synthesis of the polyamines spermine and spermidine from the diamine putrescine.</text>
</comment>
<keyword evidence="8 10" id="KW-0704">Schiff base</keyword>
<dbReference type="PANTHER" id="PTHR33866">
    <property type="entry name" value="S-ADENOSYLMETHIONINE DECARBOXYLASE PROENZYME"/>
    <property type="match status" value="1"/>
</dbReference>
<evidence type="ECO:0000256" key="3">
    <source>
        <dbReference type="ARBA" id="ARBA00022813"/>
    </source>
</evidence>
<dbReference type="Pfam" id="PF02675">
    <property type="entry name" value="AdoMet_dc"/>
    <property type="match status" value="1"/>
</dbReference>
<feature type="chain" id="PRO_5044900064" description="S-adenosylmethionine decarboxylase alpha chain" evidence="10">
    <location>
        <begin position="93"/>
        <end position="145"/>
    </location>
</feature>
<comment type="pathway">
    <text evidence="10">Amine and polyamine biosynthesis; S-adenosylmethioninamine biosynthesis; S-adenosylmethioninamine from S-adenosyl-L-methionine: step 1/1.</text>
</comment>
<gene>
    <name evidence="11" type="primary">speD</name>
    <name evidence="10" type="synonym">speH</name>
    <name evidence="11" type="ORF">ACFOOQ_10205</name>
</gene>
<keyword evidence="9 10" id="KW-0670">Pyruvate</keyword>
<reference evidence="12" key="1">
    <citation type="journal article" date="2019" name="Int. J. Syst. Evol. Microbiol.">
        <title>The Global Catalogue of Microorganisms (GCM) 10K type strain sequencing project: providing services to taxonomists for standard genome sequencing and annotation.</title>
        <authorList>
            <consortium name="The Broad Institute Genomics Platform"/>
            <consortium name="The Broad Institute Genome Sequencing Center for Infectious Disease"/>
            <person name="Wu L."/>
            <person name="Ma J."/>
        </authorList>
    </citation>
    <scope>NUCLEOTIDE SEQUENCE [LARGE SCALE GENOMIC DNA]</scope>
    <source>
        <strain evidence="12">KCTC 42182</strain>
    </source>
</reference>
<evidence type="ECO:0000313" key="11">
    <source>
        <dbReference type="EMBL" id="MFC3675916.1"/>
    </source>
</evidence>
<dbReference type="InterPro" id="IPR017716">
    <property type="entry name" value="S-AdoMet_deCOase_pro-enz"/>
</dbReference>
<dbReference type="HAMAP" id="MF_00464">
    <property type="entry name" value="AdoMetDC_1"/>
    <property type="match status" value="1"/>
</dbReference>
<feature type="chain" id="PRO_5044900065" description="S-adenosylmethionine decarboxylase beta chain" evidence="10">
    <location>
        <begin position="1"/>
        <end position="92"/>
    </location>
</feature>
<proteinExistence type="inferred from homology"/>
<dbReference type="InterPro" id="IPR016067">
    <property type="entry name" value="S-AdoMet_deCO2ase_core"/>
</dbReference>
<dbReference type="PANTHER" id="PTHR33866:SF2">
    <property type="entry name" value="S-ADENOSYLMETHIONINE DECARBOXYLASE PROENZYME"/>
    <property type="match status" value="1"/>
</dbReference>
<comment type="subunit">
    <text evidence="10">Heterotetramer of two alpha and two beta chains arranged as a dimer of alpha/beta heterodimers.</text>
</comment>
<sequence>MTKKALKPALYEVPPAPAEAAADEHFICKDGVRYAGLHLIIDLWGGKHLDNLALVKQTLTEAVAEIGATLLNIDLHHFEPNGGISGVAVLAESHMSIHTWPEKGYAALDVFVCGDCQPAKAIPVLRRAFLPDSIQCTEMKRGLIL</sequence>
<dbReference type="RefSeq" id="WP_379725544.1">
    <property type="nucleotide sequence ID" value="NZ_JBHRYJ010000002.1"/>
</dbReference>
<keyword evidence="3 10" id="KW-0068">Autocatalytic cleavage</keyword>
<evidence type="ECO:0000256" key="4">
    <source>
        <dbReference type="ARBA" id="ARBA00023066"/>
    </source>
</evidence>
<keyword evidence="5 10" id="KW-0620">Polyamine biosynthesis</keyword>
<comment type="similarity">
    <text evidence="10">Belongs to the prokaryotic AdoMetDC family. Type 1 subfamily.</text>
</comment>
<dbReference type="Proteomes" id="UP001595711">
    <property type="component" value="Unassembled WGS sequence"/>
</dbReference>
<evidence type="ECO:0000256" key="9">
    <source>
        <dbReference type="ARBA" id="ARBA00023317"/>
    </source>
</evidence>
<dbReference type="Gene3D" id="3.30.160.750">
    <property type="match status" value="1"/>
</dbReference>
<dbReference type="Gene3D" id="3.30.360.110">
    <property type="entry name" value="S-adenosylmethionine decarboxylase domain"/>
    <property type="match status" value="1"/>
</dbReference>
<evidence type="ECO:0000313" key="12">
    <source>
        <dbReference type="Proteomes" id="UP001595711"/>
    </source>
</evidence>
<keyword evidence="4 10" id="KW-0745">Spermidine biosynthesis</keyword>
<dbReference type="NCBIfam" id="TIGR03330">
    <property type="entry name" value="SAM_DCase_Bsu"/>
    <property type="match status" value="1"/>
</dbReference>
<dbReference type="EMBL" id="JBHRYJ010000002">
    <property type="protein sequence ID" value="MFC3675916.1"/>
    <property type="molecule type" value="Genomic_DNA"/>
</dbReference>
<comment type="caution">
    <text evidence="11">The sequence shown here is derived from an EMBL/GenBank/DDBJ whole genome shotgun (WGS) entry which is preliminary data.</text>
</comment>
<accession>A0ABV7VH90</accession>
<evidence type="ECO:0000256" key="1">
    <source>
        <dbReference type="ARBA" id="ARBA00022691"/>
    </source>
</evidence>
<keyword evidence="6 10" id="KW-0865">Zymogen</keyword>
<organism evidence="11 12">
    <name type="scientific">Ferrovibrio xuzhouensis</name>
    <dbReference type="NCBI Taxonomy" id="1576914"/>
    <lineage>
        <taxon>Bacteria</taxon>
        <taxon>Pseudomonadati</taxon>
        <taxon>Pseudomonadota</taxon>
        <taxon>Alphaproteobacteria</taxon>
        <taxon>Rhodospirillales</taxon>
        <taxon>Rhodospirillaceae</taxon>
        <taxon>Ferrovibrio</taxon>
    </lineage>
</organism>
<name>A0ABV7VH90_9PROT</name>
<dbReference type="InterPro" id="IPR042284">
    <property type="entry name" value="AdoMetDC_N"/>
</dbReference>
<dbReference type="EC" id="4.1.1.50" evidence="10"/>
<dbReference type="SUPFAM" id="SSF56276">
    <property type="entry name" value="S-adenosylmethionine decarboxylase"/>
    <property type="match status" value="1"/>
</dbReference>
<comment type="cofactor">
    <cofactor evidence="10">
        <name>pyruvate</name>
        <dbReference type="ChEBI" id="CHEBI:15361"/>
    </cofactor>
    <text evidence="10">Binds 1 pyruvoyl group covalently per subunit.</text>
</comment>
<evidence type="ECO:0000256" key="10">
    <source>
        <dbReference type="HAMAP-Rule" id="MF_00464"/>
    </source>
</evidence>
<dbReference type="InterPro" id="IPR042286">
    <property type="entry name" value="AdoMetDC_C"/>
</dbReference>
<feature type="active site" description="Schiff-base intermediate with substrate; via pyruvic acid" evidence="10">
    <location>
        <position position="93"/>
    </location>
</feature>
<evidence type="ECO:0000256" key="7">
    <source>
        <dbReference type="ARBA" id="ARBA00023239"/>
    </source>
</evidence>
<evidence type="ECO:0000256" key="6">
    <source>
        <dbReference type="ARBA" id="ARBA00023145"/>
    </source>
</evidence>
<comment type="catalytic activity">
    <reaction evidence="10">
        <text>S-adenosyl-L-methionine + H(+) = S-adenosyl 3-(methylsulfanyl)propylamine + CO2</text>
        <dbReference type="Rhea" id="RHEA:15981"/>
        <dbReference type="ChEBI" id="CHEBI:15378"/>
        <dbReference type="ChEBI" id="CHEBI:16526"/>
        <dbReference type="ChEBI" id="CHEBI:57443"/>
        <dbReference type="ChEBI" id="CHEBI:59789"/>
        <dbReference type="EC" id="4.1.1.50"/>
    </reaction>
</comment>
<keyword evidence="1 10" id="KW-0949">S-adenosyl-L-methionine</keyword>
<dbReference type="GO" id="GO:0004014">
    <property type="term" value="F:adenosylmethionine decarboxylase activity"/>
    <property type="evidence" value="ECO:0007669"/>
    <property type="project" value="UniProtKB-EC"/>
</dbReference>
<evidence type="ECO:0000256" key="8">
    <source>
        <dbReference type="ARBA" id="ARBA00023270"/>
    </source>
</evidence>
<keyword evidence="12" id="KW-1185">Reference proteome</keyword>
<feature type="modified residue" description="Pyruvic acid (Ser); by autocatalysis" evidence="10">
    <location>
        <position position="93"/>
    </location>
</feature>
<dbReference type="InterPro" id="IPR003826">
    <property type="entry name" value="AdoMetDC_fam_prok"/>
</dbReference>
<feature type="site" description="Cleavage (non-hydrolytic); by autolysis" evidence="10">
    <location>
        <begin position="92"/>
        <end position="93"/>
    </location>
</feature>